<comment type="caution">
    <text evidence="1">The sequence shown here is derived from an EMBL/GenBank/DDBJ whole genome shotgun (WGS) entry which is preliminary data.</text>
</comment>
<dbReference type="Proteomes" id="UP000076563">
    <property type="component" value="Unassembled WGS sequence"/>
</dbReference>
<dbReference type="AlphaFoldDB" id="A0A163XMW1"/>
<dbReference type="RefSeq" id="WP_063183053.1">
    <property type="nucleotide sequence ID" value="NZ_LQRA01000057.1"/>
</dbReference>
<dbReference type="EMBL" id="LQRA01000057">
    <property type="protein sequence ID" value="KZE78147.1"/>
    <property type="molecule type" value="Genomic_DNA"/>
</dbReference>
<sequence length="173" mass="19351">MKITLGCGHDAEVDSSLPEEQIHYMEHLGLCTQCLEKIEARKSNKRLLMLDEGNLLLPEDTVSMKEQMKQIRLLTNSHLLNEDKTALKPSATIKINNGTDDIKKALERIIKELAEGIKDVKCPCCGETTSTGSEVNDPEDDSRGIVTCEVNGCEFYIIEYTDGTTLLEPREHD</sequence>
<evidence type="ECO:0000313" key="2">
    <source>
        <dbReference type="Proteomes" id="UP000076563"/>
    </source>
</evidence>
<dbReference type="OrthoDB" id="2626113at2"/>
<protein>
    <submittedName>
        <fullName evidence="1">Uncharacterized protein</fullName>
    </submittedName>
</protein>
<keyword evidence="2" id="KW-1185">Reference proteome</keyword>
<accession>A0A163XMW1</accession>
<organism evidence="1 2">
    <name type="scientific">Paenibacillus elgii</name>
    <dbReference type="NCBI Taxonomy" id="189691"/>
    <lineage>
        <taxon>Bacteria</taxon>
        <taxon>Bacillati</taxon>
        <taxon>Bacillota</taxon>
        <taxon>Bacilli</taxon>
        <taxon>Bacillales</taxon>
        <taxon>Paenibacillaceae</taxon>
        <taxon>Paenibacillus</taxon>
    </lineage>
</organism>
<proteinExistence type="predicted"/>
<name>A0A163XMW1_9BACL</name>
<evidence type="ECO:0000313" key="1">
    <source>
        <dbReference type="EMBL" id="KZE78147.1"/>
    </source>
</evidence>
<reference evidence="2" key="1">
    <citation type="submission" date="2016-01" db="EMBL/GenBank/DDBJ databases">
        <title>Draft genome of Chromobacterium sp. F49.</title>
        <authorList>
            <person name="Hong K.W."/>
        </authorList>
    </citation>
    <scope>NUCLEOTIDE SEQUENCE [LARGE SCALE GENOMIC DNA]</scope>
    <source>
        <strain evidence="2">M63</strain>
    </source>
</reference>
<gene>
    <name evidence="1" type="ORF">AV654_19420</name>
</gene>